<proteinExistence type="predicted"/>
<accession>A0A3G5AC36</accession>
<gene>
    <name evidence="1" type="ORF">Hyperionvirus7_4</name>
</gene>
<organism evidence="1">
    <name type="scientific">Hyperionvirus sp</name>
    <dbReference type="NCBI Taxonomy" id="2487770"/>
    <lineage>
        <taxon>Viruses</taxon>
        <taxon>Varidnaviria</taxon>
        <taxon>Bamfordvirae</taxon>
        <taxon>Nucleocytoviricota</taxon>
        <taxon>Megaviricetes</taxon>
        <taxon>Imitervirales</taxon>
        <taxon>Mimiviridae</taxon>
        <taxon>Klosneuvirinae</taxon>
    </lineage>
</organism>
<protein>
    <recommendedName>
        <fullName evidence="2">BTB domain-containing protein</fullName>
    </recommendedName>
</protein>
<dbReference type="Gene3D" id="3.30.710.10">
    <property type="entry name" value="Potassium Channel Kv1.1, Chain A"/>
    <property type="match status" value="1"/>
</dbReference>
<evidence type="ECO:0000313" key="1">
    <source>
        <dbReference type="EMBL" id="AYV83433.1"/>
    </source>
</evidence>
<dbReference type="EMBL" id="MK072389">
    <property type="protein sequence ID" value="AYV83433.1"/>
    <property type="molecule type" value="Genomic_DNA"/>
</dbReference>
<dbReference type="InterPro" id="IPR011333">
    <property type="entry name" value="SKP1/BTB/POZ_sf"/>
</dbReference>
<sequence length="210" mass="24149">MIHGNFLESTEKIIKLDYDHSAVHSFIYLLYTGQVLHPSSYSAYFELLELGELYLDSGGKSPTLKNILTKTLLDDIISHIGETNAFNILFYCRKYNLKESTKKKIMNALKTFLYQNNEIMIDLYFQLKDDDKESDDSLMKFAVVEQFVKNYRKECVMIPLLKDSAGDSILHNDQLLALAPDGLDLESIETTDKFIVVRKSPDEIVLIFLD</sequence>
<evidence type="ECO:0008006" key="2">
    <source>
        <dbReference type="Google" id="ProtNLM"/>
    </source>
</evidence>
<name>A0A3G5AC36_9VIRU</name>
<reference evidence="1" key="1">
    <citation type="submission" date="2018-10" db="EMBL/GenBank/DDBJ databases">
        <title>Hidden diversity of soil giant viruses.</title>
        <authorList>
            <person name="Schulz F."/>
            <person name="Alteio L."/>
            <person name="Goudeau D."/>
            <person name="Ryan E.M."/>
            <person name="Malmstrom R.R."/>
            <person name="Blanchard J."/>
            <person name="Woyke T."/>
        </authorList>
    </citation>
    <scope>NUCLEOTIDE SEQUENCE</scope>
    <source>
        <strain evidence="1">HYV1</strain>
    </source>
</reference>